<sequence>MIRKYITESRSLVGAVLFYFSSVPTMKICLVLSLLLAVASALHFPLNGRIVGGEIATRGQFPYQAGLSTTKKGKSTCGGDSGGPLVATRFNYLVGVTSFGATSGVTKFVVWLGVNNVNTVSLQPGGLKFTITDQDNVITHAGYKALTLVNDIALIKLPRKIEFTEYIKKIDLPPRANKYPSYDNEPVVASGWGKPTDAATAITTVLQFVDLTVLDLKSCGRYYLPGLVKSSNICKNADYDQ</sequence>
<evidence type="ECO:0000313" key="4">
    <source>
        <dbReference type="EnsemblMetazoa" id="MESCA009142-PA"/>
    </source>
</evidence>
<organism evidence="4 5">
    <name type="scientific">Megaselia scalaris</name>
    <name type="common">Humpbacked fly</name>
    <name type="synonym">Phora scalaris</name>
    <dbReference type="NCBI Taxonomy" id="36166"/>
    <lineage>
        <taxon>Eukaryota</taxon>
        <taxon>Metazoa</taxon>
        <taxon>Ecdysozoa</taxon>
        <taxon>Arthropoda</taxon>
        <taxon>Hexapoda</taxon>
        <taxon>Insecta</taxon>
        <taxon>Pterygota</taxon>
        <taxon>Neoptera</taxon>
        <taxon>Endopterygota</taxon>
        <taxon>Diptera</taxon>
        <taxon>Brachycera</taxon>
        <taxon>Muscomorpha</taxon>
        <taxon>Platypezoidea</taxon>
        <taxon>Phoridae</taxon>
        <taxon>Megaseliini</taxon>
        <taxon>Megaselia</taxon>
    </lineage>
</organism>
<dbReference type="AlphaFoldDB" id="T1GZ49"/>
<dbReference type="GO" id="GO:0004252">
    <property type="term" value="F:serine-type endopeptidase activity"/>
    <property type="evidence" value="ECO:0007669"/>
    <property type="project" value="InterPro"/>
</dbReference>
<evidence type="ECO:0000259" key="3">
    <source>
        <dbReference type="PROSITE" id="PS50240"/>
    </source>
</evidence>
<dbReference type="HOGENOM" id="CLU_1152860_0_0_1"/>
<dbReference type="EnsemblMetazoa" id="MESCA009142-RA">
    <property type="protein sequence ID" value="MESCA009142-PA"/>
    <property type="gene ID" value="MESCA009142"/>
</dbReference>
<dbReference type="PROSITE" id="PS50240">
    <property type="entry name" value="TRYPSIN_DOM"/>
    <property type="match status" value="1"/>
</dbReference>
<reference evidence="4" key="2">
    <citation type="submission" date="2015-06" db="UniProtKB">
        <authorList>
            <consortium name="EnsemblMetazoa"/>
        </authorList>
    </citation>
    <scope>IDENTIFICATION</scope>
</reference>
<reference evidence="5" key="1">
    <citation type="submission" date="2013-02" db="EMBL/GenBank/DDBJ databases">
        <authorList>
            <person name="Hughes D."/>
        </authorList>
    </citation>
    <scope>NUCLEOTIDE SEQUENCE</scope>
    <source>
        <strain>Durham</strain>
        <strain evidence="5">NC isolate 2 -- Noor lab</strain>
    </source>
</reference>
<dbReference type="InterPro" id="IPR033116">
    <property type="entry name" value="TRYPSIN_SER"/>
</dbReference>
<dbReference type="Pfam" id="PF00089">
    <property type="entry name" value="Trypsin"/>
    <property type="match status" value="1"/>
</dbReference>
<keyword evidence="1" id="KW-1015">Disulfide bond</keyword>
<dbReference type="EMBL" id="CAQQ02139006">
    <property type="status" value="NOT_ANNOTATED_CDS"/>
    <property type="molecule type" value="Genomic_DNA"/>
</dbReference>
<comment type="similarity">
    <text evidence="2">Belongs to the peptidase S1 family. CLIP subfamily.</text>
</comment>
<evidence type="ECO:0000256" key="1">
    <source>
        <dbReference type="ARBA" id="ARBA00023157"/>
    </source>
</evidence>
<evidence type="ECO:0000256" key="2">
    <source>
        <dbReference type="ARBA" id="ARBA00024195"/>
    </source>
</evidence>
<dbReference type="GO" id="GO:0006508">
    <property type="term" value="P:proteolysis"/>
    <property type="evidence" value="ECO:0007669"/>
    <property type="project" value="InterPro"/>
</dbReference>
<dbReference type="OMA" id="VITHAGY"/>
<dbReference type="SMART" id="SM00020">
    <property type="entry name" value="Tryp_SPc"/>
    <property type="match status" value="1"/>
</dbReference>
<feature type="domain" description="Peptidase S1" evidence="3">
    <location>
        <begin position="50"/>
        <end position="241"/>
    </location>
</feature>
<dbReference type="Gene3D" id="2.40.10.10">
    <property type="entry name" value="Trypsin-like serine proteases"/>
    <property type="match status" value="3"/>
</dbReference>
<protein>
    <recommendedName>
        <fullName evidence="3">Peptidase S1 domain-containing protein</fullName>
    </recommendedName>
</protein>
<evidence type="ECO:0000313" key="5">
    <source>
        <dbReference type="Proteomes" id="UP000015102"/>
    </source>
</evidence>
<proteinExistence type="inferred from homology"/>
<dbReference type="STRING" id="36166.T1GZ49"/>
<dbReference type="PROSITE" id="PS00135">
    <property type="entry name" value="TRYPSIN_SER"/>
    <property type="match status" value="1"/>
</dbReference>
<dbReference type="InterPro" id="IPR009003">
    <property type="entry name" value="Peptidase_S1_PA"/>
</dbReference>
<dbReference type="InterPro" id="IPR051487">
    <property type="entry name" value="Ser/Thr_Proteases_Immune/Dev"/>
</dbReference>
<dbReference type="EMBL" id="CAQQ02139007">
    <property type="status" value="NOT_ANNOTATED_CDS"/>
    <property type="molecule type" value="Genomic_DNA"/>
</dbReference>
<dbReference type="InterPro" id="IPR001254">
    <property type="entry name" value="Trypsin_dom"/>
</dbReference>
<dbReference type="InterPro" id="IPR043504">
    <property type="entry name" value="Peptidase_S1_PA_chymotrypsin"/>
</dbReference>
<accession>T1GZ49</accession>
<name>T1GZ49_MEGSC</name>
<dbReference type="SUPFAM" id="SSF50494">
    <property type="entry name" value="Trypsin-like serine proteases"/>
    <property type="match status" value="3"/>
</dbReference>
<dbReference type="PANTHER" id="PTHR24256">
    <property type="entry name" value="TRYPTASE-RELATED"/>
    <property type="match status" value="1"/>
</dbReference>
<dbReference type="Proteomes" id="UP000015102">
    <property type="component" value="Unassembled WGS sequence"/>
</dbReference>
<keyword evidence="5" id="KW-1185">Reference proteome</keyword>